<comment type="caution">
    <text evidence="1">The sequence shown here is derived from an EMBL/GenBank/DDBJ whole genome shotgun (WGS) entry which is preliminary data.</text>
</comment>
<keyword evidence="2" id="KW-1185">Reference proteome</keyword>
<organism evidence="1 2">
    <name type="scientific">Flavobacterium chungangensis</name>
    <dbReference type="NCBI Taxonomy" id="2708132"/>
    <lineage>
        <taxon>Bacteria</taxon>
        <taxon>Pseudomonadati</taxon>
        <taxon>Bacteroidota</taxon>
        <taxon>Flavobacteriia</taxon>
        <taxon>Flavobacteriales</taxon>
        <taxon>Flavobacteriaceae</taxon>
        <taxon>Flavobacterium</taxon>
    </lineage>
</organism>
<reference evidence="2" key="1">
    <citation type="journal article" date="2019" name="Int. J. Syst. Evol. Microbiol.">
        <title>The Global Catalogue of Microorganisms (GCM) 10K type strain sequencing project: providing services to taxonomists for standard genome sequencing and annotation.</title>
        <authorList>
            <consortium name="The Broad Institute Genomics Platform"/>
            <consortium name="The Broad Institute Genome Sequencing Center for Infectious Disease"/>
            <person name="Wu L."/>
            <person name="Ma J."/>
        </authorList>
    </citation>
    <scope>NUCLEOTIDE SEQUENCE [LARGE SCALE GENOMIC DNA]</scope>
    <source>
        <strain evidence="2">NBRC 103627</strain>
    </source>
</reference>
<sequence length="116" mass="13951">MIEPEFRCGTAKAIQKLVKELNMPYEDWMQDWPYEVASPNEIDKYISYYRKLTDDDEKFVLMEAIIQATEDLNTDKLFEEYLSIIKHLLEDNFTIHQYTIYYWASFDNEILMTAGR</sequence>
<gene>
    <name evidence="1" type="ORF">ACFO3N_01285</name>
</gene>
<proteinExistence type="predicted"/>
<dbReference type="EMBL" id="JBHSFY010000001">
    <property type="protein sequence ID" value="MFC4475690.1"/>
    <property type="molecule type" value="Genomic_DNA"/>
</dbReference>
<evidence type="ECO:0000313" key="1">
    <source>
        <dbReference type="EMBL" id="MFC4475690.1"/>
    </source>
</evidence>
<dbReference type="Proteomes" id="UP001596003">
    <property type="component" value="Unassembled WGS sequence"/>
</dbReference>
<evidence type="ECO:0000313" key="2">
    <source>
        <dbReference type="Proteomes" id="UP001596003"/>
    </source>
</evidence>
<accession>A0ABV8Z9D2</accession>
<name>A0ABV8Z9D2_9FLAO</name>
<dbReference type="RefSeq" id="WP_379794921.1">
    <property type="nucleotide sequence ID" value="NZ_JBHSFY010000001.1"/>
</dbReference>
<protein>
    <submittedName>
        <fullName evidence="1">Uncharacterized protein</fullName>
    </submittedName>
</protein>